<dbReference type="EnsemblMetazoa" id="XM_038215936.1">
    <property type="protein sequence ID" value="XP_038071864.1"/>
    <property type="gene ID" value="LOC119740588"/>
</dbReference>
<dbReference type="GeneID" id="119740588"/>
<dbReference type="RefSeq" id="XP_038071864.1">
    <property type="nucleotide sequence ID" value="XM_038215936.1"/>
</dbReference>
<keyword evidence="1" id="KW-0732">Signal</keyword>
<accession>A0A914B7S8</accession>
<evidence type="ECO:0000313" key="2">
    <source>
        <dbReference type="EnsemblMetazoa" id="XP_038071865.1"/>
    </source>
</evidence>
<dbReference type="AlphaFoldDB" id="A0A914B7S8"/>
<proteinExistence type="predicted"/>
<evidence type="ECO:0000313" key="3">
    <source>
        <dbReference type="Proteomes" id="UP000887568"/>
    </source>
</evidence>
<dbReference type="EnsemblMetazoa" id="XM_038215937.1">
    <property type="protein sequence ID" value="XP_038071865.1"/>
    <property type="gene ID" value="LOC119740588"/>
</dbReference>
<dbReference type="OMA" id="CWNASET"/>
<feature type="chain" id="PRO_5038324154" evidence="1">
    <location>
        <begin position="22"/>
        <end position="142"/>
    </location>
</feature>
<dbReference type="CDD" id="cd00117">
    <property type="entry name" value="TFP"/>
    <property type="match status" value="1"/>
</dbReference>
<evidence type="ECO:0000256" key="1">
    <source>
        <dbReference type="SAM" id="SignalP"/>
    </source>
</evidence>
<reference evidence="2" key="1">
    <citation type="submission" date="2022-11" db="UniProtKB">
        <authorList>
            <consortium name="EnsemblMetazoa"/>
        </authorList>
    </citation>
    <scope>IDENTIFICATION</scope>
</reference>
<name>A0A914B7S8_PATMI</name>
<dbReference type="Proteomes" id="UP000887568">
    <property type="component" value="Unplaced"/>
</dbReference>
<protein>
    <submittedName>
        <fullName evidence="2">Uncharacterized protein</fullName>
    </submittedName>
</protein>
<dbReference type="OrthoDB" id="10313581at2759"/>
<dbReference type="RefSeq" id="XP_038071865.1">
    <property type="nucleotide sequence ID" value="XM_038215937.1"/>
</dbReference>
<sequence length="142" mass="15431">MNTSVFFTFALLACLGTLCSAQMKCYECSYDQANPKDSDCWRDVVNAPDSTEVDCASYCYSETFQSGGPNENANYWYIRRGCAGAKDTTCSDSDNCHNDAWGACKRCCSGELCNVDSPSGSNMVKASLLVALFAAVLAKWLN</sequence>
<organism evidence="2 3">
    <name type="scientific">Patiria miniata</name>
    <name type="common">Bat star</name>
    <name type="synonym">Asterina miniata</name>
    <dbReference type="NCBI Taxonomy" id="46514"/>
    <lineage>
        <taxon>Eukaryota</taxon>
        <taxon>Metazoa</taxon>
        <taxon>Echinodermata</taxon>
        <taxon>Eleutherozoa</taxon>
        <taxon>Asterozoa</taxon>
        <taxon>Asteroidea</taxon>
        <taxon>Valvatacea</taxon>
        <taxon>Valvatida</taxon>
        <taxon>Asterinidae</taxon>
        <taxon>Patiria</taxon>
    </lineage>
</organism>
<feature type="signal peptide" evidence="1">
    <location>
        <begin position="1"/>
        <end position="21"/>
    </location>
</feature>
<keyword evidence="3" id="KW-1185">Reference proteome</keyword>